<sequence>MVDYPASELLPLVYKHFPEQLNNNDNCIAKTLHRDIQCINTSTPVNKKHHIITPNITKQLNLLIENLGSEYYDKLGDRMYGIKAEQHNDCDRKWIDYKIDEMTQTNGLIYVSYYYNCDGDGNNKTESNNSLAFYCSFLLTDEDYSGTDIAGANTHRRHYTRSTGEIPKIIYLYELQISKNFQSLGYGSSIILNWLTNVLKDYTGVDGRSNNKSIQLTCFSTNHKALHFYYNKCGFIKIAEEEKECYPDDDQPIYFILKHSI</sequence>
<evidence type="ECO:0000313" key="2">
    <source>
        <dbReference type="Proteomes" id="UP000262825"/>
    </source>
</evidence>
<proteinExistence type="predicted"/>
<dbReference type="OrthoDB" id="424551at2759"/>
<reference evidence="2" key="1">
    <citation type="submission" date="2018-06" db="EMBL/GenBank/DDBJ databases">
        <authorList>
            <person name="Guldener U."/>
        </authorList>
    </citation>
    <scope>NUCLEOTIDE SEQUENCE [LARGE SCALE GENOMIC DNA]</scope>
    <source>
        <strain evidence="2">UTAD17</strain>
    </source>
</reference>
<dbReference type="InterPro" id="IPR016181">
    <property type="entry name" value="Acyl_CoA_acyltransferase"/>
</dbReference>
<gene>
    <name evidence="1" type="ORF">SCODWIG_01164</name>
</gene>
<dbReference type="SUPFAM" id="SSF55729">
    <property type="entry name" value="Acyl-CoA N-acyltransferases (Nat)"/>
    <property type="match status" value="1"/>
</dbReference>
<organism evidence="1 2">
    <name type="scientific">Saccharomycodes ludwigii</name>
    <dbReference type="NCBI Taxonomy" id="36035"/>
    <lineage>
        <taxon>Eukaryota</taxon>
        <taxon>Fungi</taxon>
        <taxon>Dikarya</taxon>
        <taxon>Ascomycota</taxon>
        <taxon>Saccharomycotina</taxon>
        <taxon>Saccharomycetes</taxon>
        <taxon>Saccharomycodales</taxon>
        <taxon>Saccharomycodaceae</taxon>
        <taxon>Saccharomycodes</taxon>
    </lineage>
</organism>
<dbReference type="Proteomes" id="UP000262825">
    <property type="component" value="Unassembled WGS sequence"/>
</dbReference>
<dbReference type="AlphaFoldDB" id="A0A376B402"/>
<protein>
    <submittedName>
        <fullName evidence="1">Uncharacterized protein</fullName>
    </submittedName>
</protein>
<evidence type="ECO:0000313" key="1">
    <source>
        <dbReference type="EMBL" id="SSD59403.1"/>
    </source>
</evidence>
<accession>A0A376B402</accession>
<dbReference type="VEuPathDB" id="FungiDB:SCODWIG_01164"/>
<dbReference type="Gene3D" id="3.40.630.30">
    <property type="match status" value="1"/>
</dbReference>
<name>A0A376B402_9ASCO</name>
<keyword evidence="2" id="KW-1185">Reference proteome</keyword>
<dbReference type="EMBL" id="UFAJ01000135">
    <property type="protein sequence ID" value="SSD59403.1"/>
    <property type="molecule type" value="Genomic_DNA"/>
</dbReference>